<dbReference type="EMBL" id="JBHTAS010000001">
    <property type="protein sequence ID" value="MFC7140614.1"/>
    <property type="molecule type" value="Genomic_DNA"/>
</dbReference>
<name>A0ABD5Y4F3_9EURY</name>
<evidence type="ECO:0000256" key="2">
    <source>
        <dbReference type="ARBA" id="ARBA00022475"/>
    </source>
</evidence>
<evidence type="ECO:0000259" key="7">
    <source>
        <dbReference type="Pfam" id="PF13190"/>
    </source>
</evidence>
<keyword evidence="2" id="KW-1003">Cell membrane</keyword>
<proteinExistence type="predicted"/>
<evidence type="ECO:0000256" key="1">
    <source>
        <dbReference type="ARBA" id="ARBA00004236"/>
    </source>
</evidence>
<sequence length="105" mass="10530">MAPEWAPEWLPRALAALLVLALLAPVFGWAAEQVGYAEPLENAAEATGATDRAESVGAAPFPDYGVPVLGGAAGTFVSAVVGTGLTLLVALGLGRLLGTDADGTR</sequence>
<keyword evidence="3 6" id="KW-0812">Transmembrane</keyword>
<feature type="domain" description="PDGLE" evidence="7">
    <location>
        <begin position="17"/>
        <end position="97"/>
    </location>
</feature>
<dbReference type="Proteomes" id="UP001596432">
    <property type="component" value="Unassembled WGS sequence"/>
</dbReference>
<evidence type="ECO:0000256" key="4">
    <source>
        <dbReference type="ARBA" id="ARBA00022989"/>
    </source>
</evidence>
<evidence type="ECO:0000256" key="6">
    <source>
        <dbReference type="SAM" id="Phobius"/>
    </source>
</evidence>
<feature type="transmembrane region" description="Helical" evidence="6">
    <location>
        <begin position="76"/>
        <end position="97"/>
    </location>
</feature>
<keyword evidence="5 6" id="KW-0472">Membrane</keyword>
<dbReference type="AlphaFoldDB" id="A0ABD5Y4F3"/>
<dbReference type="GO" id="GO:0005886">
    <property type="term" value="C:plasma membrane"/>
    <property type="evidence" value="ECO:0007669"/>
    <property type="project" value="UniProtKB-SubCell"/>
</dbReference>
<dbReference type="RefSeq" id="WP_274321711.1">
    <property type="nucleotide sequence ID" value="NZ_CP118158.1"/>
</dbReference>
<dbReference type="GeneID" id="78820912"/>
<evidence type="ECO:0000256" key="3">
    <source>
        <dbReference type="ARBA" id="ARBA00022692"/>
    </source>
</evidence>
<dbReference type="Pfam" id="PF13190">
    <property type="entry name" value="PDGLE"/>
    <property type="match status" value="1"/>
</dbReference>
<comment type="caution">
    <text evidence="8">The sequence shown here is derived from an EMBL/GenBank/DDBJ whole genome shotgun (WGS) entry which is preliminary data.</text>
</comment>
<comment type="subcellular location">
    <subcellularLocation>
        <location evidence="1">Cell membrane</location>
    </subcellularLocation>
</comment>
<keyword evidence="4 6" id="KW-1133">Transmembrane helix</keyword>
<evidence type="ECO:0000313" key="9">
    <source>
        <dbReference type="Proteomes" id="UP001596432"/>
    </source>
</evidence>
<reference evidence="8 9" key="1">
    <citation type="journal article" date="2019" name="Int. J. Syst. Evol. Microbiol.">
        <title>The Global Catalogue of Microorganisms (GCM) 10K type strain sequencing project: providing services to taxonomists for standard genome sequencing and annotation.</title>
        <authorList>
            <consortium name="The Broad Institute Genomics Platform"/>
            <consortium name="The Broad Institute Genome Sequencing Center for Infectious Disease"/>
            <person name="Wu L."/>
            <person name="Ma J."/>
        </authorList>
    </citation>
    <scope>NUCLEOTIDE SEQUENCE [LARGE SCALE GENOMIC DNA]</scope>
    <source>
        <strain evidence="8 9">XZYJT29</strain>
    </source>
</reference>
<gene>
    <name evidence="8" type="ORF">ACFQMA_12360</name>
</gene>
<accession>A0ABD5Y4F3</accession>
<organism evidence="8 9">
    <name type="scientific">Halosimplex aquaticum</name>
    <dbReference type="NCBI Taxonomy" id="3026162"/>
    <lineage>
        <taxon>Archaea</taxon>
        <taxon>Methanobacteriati</taxon>
        <taxon>Methanobacteriota</taxon>
        <taxon>Stenosarchaea group</taxon>
        <taxon>Halobacteria</taxon>
        <taxon>Halobacteriales</taxon>
        <taxon>Haloarculaceae</taxon>
        <taxon>Halosimplex</taxon>
    </lineage>
</organism>
<keyword evidence="9" id="KW-1185">Reference proteome</keyword>
<evidence type="ECO:0000256" key="5">
    <source>
        <dbReference type="ARBA" id="ARBA00023136"/>
    </source>
</evidence>
<protein>
    <submittedName>
        <fullName evidence="8">PDGLE domain-containing protein</fullName>
    </submittedName>
</protein>
<dbReference type="InterPro" id="IPR025937">
    <property type="entry name" value="PDGLE_dom"/>
</dbReference>
<evidence type="ECO:0000313" key="8">
    <source>
        <dbReference type="EMBL" id="MFC7140614.1"/>
    </source>
</evidence>